<comment type="caution">
    <text evidence="1">The sequence shown here is derived from an EMBL/GenBank/DDBJ whole genome shotgun (WGS) entry which is preliminary data.</text>
</comment>
<keyword evidence="1" id="KW-0560">Oxidoreductase</keyword>
<sequence>MQDVLGTAKSIKQMKEICQTLKERIQKDIEENGEPTDSTVIPYWRCQPYIRSNPGVKRTLDEMKEDEERSKEVAKVRQMKKALKKQKVRARSERTWSICAKCQVNPKGLKCSFDLCRICCRIKANDVALGCRGHRIKAACLKEDESTSKETNNLLVEEKDVNETVKTEQLSS</sequence>
<keyword evidence="2" id="KW-1185">Reference proteome</keyword>
<dbReference type="Proteomes" id="UP001163046">
    <property type="component" value="Unassembled WGS sequence"/>
</dbReference>
<dbReference type="EC" id="1.3.1.88" evidence="1"/>
<accession>A0A9W9YGS2</accession>
<dbReference type="EMBL" id="MU827778">
    <property type="protein sequence ID" value="KAJ7340525.1"/>
    <property type="molecule type" value="Genomic_DNA"/>
</dbReference>
<dbReference type="AlphaFoldDB" id="A0A9W9YGS2"/>
<protein>
    <submittedName>
        <fullName evidence="1">tRNA-dihydrouridine(16/17) synthase [NAD(P)(+)]-like protein</fullName>
        <ecNumber evidence="1">1.3.1.88</ecNumber>
    </submittedName>
</protein>
<dbReference type="OrthoDB" id="10589616at2759"/>
<gene>
    <name evidence="1" type="primary">DUS1L_1</name>
    <name evidence="1" type="ORF">OS493_003279</name>
</gene>
<name>A0A9W9YGS2_9CNID</name>
<reference evidence="1" key="1">
    <citation type="submission" date="2023-01" db="EMBL/GenBank/DDBJ databases">
        <title>Genome assembly of the deep-sea coral Lophelia pertusa.</title>
        <authorList>
            <person name="Herrera S."/>
            <person name="Cordes E."/>
        </authorList>
    </citation>
    <scope>NUCLEOTIDE SEQUENCE</scope>
    <source>
        <strain evidence="1">USNM1676648</strain>
        <tissue evidence="1">Polyp</tissue>
    </source>
</reference>
<organism evidence="1 2">
    <name type="scientific">Desmophyllum pertusum</name>
    <dbReference type="NCBI Taxonomy" id="174260"/>
    <lineage>
        <taxon>Eukaryota</taxon>
        <taxon>Metazoa</taxon>
        <taxon>Cnidaria</taxon>
        <taxon>Anthozoa</taxon>
        <taxon>Hexacorallia</taxon>
        <taxon>Scleractinia</taxon>
        <taxon>Caryophylliina</taxon>
        <taxon>Caryophylliidae</taxon>
        <taxon>Desmophyllum</taxon>
    </lineage>
</organism>
<evidence type="ECO:0000313" key="2">
    <source>
        <dbReference type="Proteomes" id="UP001163046"/>
    </source>
</evidence>
<proteinExistence type="predicted"/>
<evidence type="ECO:0000313" key="1">
    <source>
        <dbReference type="EMBL" id="KAJ7340525.1"/>
    </source>
</evidence>
<dbReference type="GO" id="GO:0016491">
    <property type="term" value="F:oxidoreductase activity"/>
    <property type="evidence" value="ECO:0007669"/>
    <property type="project" value="UniProtKB-KW"/>
</dbReference>